<evidence type="ECO:0000313" key="1">
    <source>
        <dbReference type="EMBL" id="KKL74131.1"/>
    </source>
</evidence>
<sequence length="58" mass="6738">MVEALVRRTRGRVTIYISEDVAAWHDDELYNVVRELDELIVSMETGKSIQTYPLVIRS</sequence>
<organism evidence="1">
    <name type="scientific">marine sediment metagenome</name>
    <dbReference type="NCBI Taxonomy" id="412755"/>
    <lineage>
        <taxon>unclassified sequences</taxon>
        <taxon>metagenomes</taxon>
        <taxon>ecological metagenomes</taxon>
    </lineage>
</organism>
<proteinExistence type="predicted"/>
<dbReference type="EMBL" id="LAZR01024747">
    <property type="protein sequence ID" value="KKL74131.1"/>
    <property type="molecule type" value="Genomic_DNA"/>
</dbReference>
<accession>A0A0F9F6L5</accession>
<comment type="caution">
    <text evidence="1">The sequence shown here is derived from an EMBL/GenBank/DDBJ whole genome shotgun (WGS) entry which is preliminary data.</text>
</comment>
<dbReference type="AlphaFoldDB" id="A0A0F9F6L5"/>
<name>A0A0F9F6L5_9ZZZZ</name>
<protein>
    <submittedName>
        <fullName evidence="1">Uncharacterized protein</fullName>
    </submittedName>
</protein>
<reference evidence="1" key="1">
    <citation type="journal article" date="2015" name="Nature">
        <title>Complex archaea that bridge the gap between prokaryotes and eukaryotes.</title>
        <authorList>
            <person name="Spang A."/>
            <person name="Saw J.H."/>
            <person name="Jorgensen S.L."/>
            <person name="Zaremba-Niedzwiedzka K."/>
            <person name="Martijn J."/>
            <person name="Lind A.E."/>
            <person name="van Eijk R."/>
            <person name="Schleper C."/>
            <person name="Guy L."/>
            <person name="Ettema T.J."/>
        </authorList>
    </citation>
    <scope>NUCLEOTIDE SEQUENCE</scope>
</reference>
<gene>
    <name evidence="1" type="ORF">LCGC14_2067920</name>
</gene>